<keyword evidence="8" id="KW-1185">Reference proteome</keyword>
<feature type="domain" description="CHY-type" evidence="6">
    <location>
        <begin position="384"/>
        <end position="449"/>
    </location>
</feature>
<name>A0A8H7ZXZ3_9FUNG</name>
<comment type="caution">
    <text evidence="7">The sequence shown here is derived from an EMBL/GenBank/DDBJ whole genome shotgun (WGS) entry which is preliminary data.</text>
</comment>
<dbReference type="Proteomes" id="UP000673691">
    <property type="component" value="Unassembled WGS sequence"/>
</dbReference>
<organism evidence="7 8">
    <name type="scientific">Olpidium bornovanus</name>
    <dbReference type="NCBI Taxonomy" id="278681"/>
    <lineage>
        <taxon>Eukaryota</taxon>
        <taxon>Fungi</taxon>
        <taxon>Fungi incertae sedis</taxon>
        <taxon>Olpidiomycota</taxon>
        <taxon>Olpidiomycotina</taxon>
        <taxon>Olpidiomycetes</taxon>
        <taxon>Olpidiales</taxon>
        <taxon>Olpidiaceae</taxon>
        <taxon>Olpidium</taxon>
    </lineage>
</organism>
<keyword evidence="2 4" id="KW-0863">Zinc-finger</keyword>
<keyword evidence="1" id="KW-0479">Metal-binding</keyword>
<sequence length="502" mass="54538">MIPVAYPEKAPSIRVLSLPDSIPAPDDARALIEMTFPTYIHLGTSGVRPSLQFMLNRLDHDLPLFLLGKGSPVSVQQPLRQRCFPQRTPPLIENEARHTAQTCAKPKRGGTSELFPADDRPWLIFGVENEGLAPSAGENATLSEELGRERAGGSCTAQGGIGIRNDASSEVVNGGVGFTDGDSELDGDGEQEPTATAESVSAAPLPPAGVDVRIPDVVLCRIATIECTSISVCLRCERCKKLNEIKALAPINTTGHGISHIFCSTCGIEGSIGFYRELLHPSNLKIGRLVVRGMVPTDLHPSSYVTTCESCAAPSPSPHRSVAVGQLLAANCRSCHAQNSFQIQAVQFIRVGGLDIDAGSPPRAETMRRKVRKAKEPGLVIGQCLPDTGTCRHYRKSHRWMRFTCCGKPCDVCHAEAEGHEYEHPCTRMVCGYCSREQPFSDRPCVCGKYTKEKPSTSGFWEGGRGTRDRRQMNRNDPRKFAGLNKTVSTKGTSQQKRSETD</sequence>
<reference evidence="7 8" key="1">
    <citation type="journal article" name="Sci. Rep.">
        <title>Genome-scale phylogenetic analyses confirm Olpidium as the closest living zoosporic fungus to the non-flagellated, terrestrial fungi.</title>
        <authorList>
            <person name="Chang Y."/>
            <person name="Rochon D."/>
            <person name="Sekimoto S."/>
            <person name="Wang Y."/>
            <person name="Chovatia M."/>
            <person name="Sandor L."/>
            <person name="Salamov A."/>
            <person name="Grigoriev I.V."/>
            <person name="Stajich J.E."/>
            <person name="Spatafora J.W."/>
        </authorList>
    </citation>
    <scope>NUCLEOTIDE SEQUENCE [LARGE SCALE GENOMIC DNA]</scope>
    <source>
        <strain evidence="7">S191</strain>
    </source>
</reference>
<dbReference type="OrthoDB" id="10253329at2759"/>
<evidence type="ECO:0000256" key="3">
    <source>
        <dbReference type="ARBA" id="ARBA00022833"/>
    </source>
</evidence>
<evidence type="ECO:0000256" key="2">
    <source>
        <dbReference type="ARBA" id="ARBA00022771"/>
    </source>
</evidence>
<dbReference type="SUPFAM" id="SSF161219">
    <property type="entry name" value="CHY zinc finger-like"/>
    <property type="match status" value="1"/>
</dbReference>
<evidence type="ECO:0000256" key="5">
    <source>
        <dbReference type="SAM" id="MobiDB-lite"/>
    </source>
</evidence>
<dbReference type="GO" id="GO:0008270">
    <property type="term" value="F:zinc ion binding"/>
    <property type="evidence" value="ECO:0007669"/>
    <property type="project" value="UniProtKB-KW"/>
</dbReference>
<evidence type="ECO:0000259" key="6">
    <source>
        <dbReference type="PROSITE" id="PS51266"/>
    </source>
</evidence>
<dbReference type="PROSITE" id="PS51266">
    <property type="entry name" value="ZF_CHY"/>
    <property type="match status" value="1"/>
</dbReference>
<dbReference type="EMBL" id="JAEFCI010003790">
    <property type="protein sequence ID" value="KAG5461344.1"/>
    <property type="molecule type" value="Genomic_DNA"/>
</dbReference>
<proteinExistence type="predicted"/>
<dbReference type="AlphaFoldDB" id="A0A8H7ZXZ3"/>
<evidence type="ECO:0000313" key="7">
    <source>
        <dbReference type="EMBL" id="KAG5461344.1"/>
    </source>
</evidence>
<protein>
    <recommendedName>
        <fullName evidence="6">CHY-type domain-containing protein</fullName>
    </recommendedName>
</protein>
<gene>
    <name evidence="7" type="ORF">BJ554DRAFT_6478</name>
</gene>
<feature type="compositionally biased region" description="Polar residues" evidence="5">
    <location>
        <begin position="486"/>
        <end position="496"/>
    </location>
</feature>
<accession>A0A8H7ZXZ3</accession>
<dbReference type="InterPro" id="IPR037274">
    <property type="entry name" value="Znf_CHY_sf"/>
</dbReference>
<evidence type="ECO:0000256" key="1">
    <source>
        <dbReference type="ARBA" id="ARBA00022723"/>
    </source>
</evidence>
<feature type="region of interest" description="Disordered" evidence="5">
    <location>
        <begin position="455"/>
        <end position="502"/>
    </location>
</feature>
<evidence type="ECO:0000256" key="4">
    <source>
        <dbReference type="PROSITE-ProRule" id="PRU00601"/>
    </source>
</evidence>
<evidence type="ECO:0000313" key="8">
    <source>
        <dbReference type="Proteomes" id="UP000673691"/>
    </source>
</evidence>
<feature type="compositionally biased region" description="Basic and acidic residues" evidence="5">
    <location>
        <begin position="465"/>
        <end position="480"/>
    </location>
</feature>
<keyword evidence="3" id="KW-0862">Zinc</keyword>
<dbReference type="InterPro" id="IPR008913">
    <property type="entry name" value="Znf_CHY"/>
</dbReference>
<feature type="compositionally biased region" description="Acidic residues" evidence="5">
    <location>
        <begin position="181"/>
        <end position="191"/>
    </location>
</feature>
<feature type="region of interest" description="Disordered" evidence="5">
    <location>
        <begin position="179"/>
        <end position="202"/>
    </location>
</feature>